<dbReference type="GO" id="GO:0042840">
    <property type="term" value="P:D-glucuronate catabolic process"/>
    <property type="evidence" value="ECO:0007669"/>
    <property type="project" value="TreeGrafter"/>
</dbReference>
<reference evidence="5 6" key="1">
    <citation type="submission" date="2019-07" db="EMBL/GenBank/DDBJ databases">
        <title>Cryptosporangium phraense sp. nov., isolated from plant litter.</title>
        <authorList>
            <person name="Suriyachadkun C."/>
        </authorList>
    </citation>
    <scope>NUCLEOTIDE SEQUENCE [LARGE SCALE GENOMIC DNA]</scope>
    <source>
        <strain evidence="5 6">A-T 5661</strain>
    </source>
</reference>
<dbReference type="GO" id="GO:0019698">
    <property type="term" value="P:D-galacturonate catabolic process"/>
    <property type="evidence" value="ECO:0007669"/>
    <property type="project" value="TreeGrafter"/>
</dbReference>
<evidence type="ECO:0000256" key="3">
    <source>
        <dbReference type="ARBA" id="ARBA00022777"/>
    </source>
</evidence>
<dbReference type="OrthoDB" id="9808601at2"/>
<evidence type="ECO:0000313" key="6">
    <source>
        <dbReference type="Proteomes" id="UP000317982"/>
    </source>
</evidence>
<dbReference type="InterPro" id="IPR011611">
    <property type="entry name" value="PfkB_dom"/>
</dbReference>
<evidence type="ECO:0000256" key="2">
    <source>
        <dbReference type="ARBA" id="ARBA00022679"/>
    </source>
</evidence>
<dbReference type="GO" id="GO:0006974">
    <property type="term" value="P:DNA damage response"/>
    <property type="evidence" value="ECO:0007669"/>
    <property type="project" value="TreeGrafter"/>
</dbReference>
<dbReference type="InterPro" id="IPR050306">
    <property type="entry name" value="PfkB_Carbo_kinase"/>
</dbReference>
<dbReference type="CDD" id="cd01166">
    <property type="entry name" value="KdgK"/>
    <property type="match status" value="1"/>
</dbReference>
<comment type="caution">
    <text evidence="5">The sequence shown here is derived from an EMBL/GenBank/DDBJ whole genome shotgun (WGS) entry which is preliminary data.</text>
</comment>
<dbReference type="InterPro" id="IPR029056">
    <property type="entry name" value="Ribokinase-like"/>
</dbReference>
<dbReference type="AlphaFoldDB" id="A0A545AZR5"/>
<evidence type="ECO:0000259" key="4">
    <source>
        <dbReference type="Pfam" id="PF00294"/>
    </source>
</evidence>
<dbReference type="PANTHER" id="PTHR43085:SF15">
    <property type="entry name" value="2-DEHYDRO-3-DEOXYGLUCONOKINASE"/>
    <property type="match status" value="1"/>
</dbReference>
<gene>
    <name evidence="5" type="ORF">FL583_00655</name>
</gene>
<dbReference type="PANTHER" id="PTHR43085">
    <property type="entry name" value="HEXOKINASE FAMILY MEMBER"/>
    <property type="match status" value="1"/>
</dbReference>
<dbReference type="Proteomes" id="UP000317982">
    <property type="component" value="Unassembled WGS sequence"/>
</dbReference>
<protein>
    <submittedName>
        <fullName evidence="5">Sugar kinase</fullName>
    </submittedName>
</protein>
<feature type="domain" description="Carbohydrate kinase PfkB" evidence="4">
    <location>
        <begin position="10"/>
        <end position="297"/>
    </location>
</feature>
<evidence type="ECO:0000313" key="5">
    <source>
        <dbReference type="EMBL" id="TQS46823.1"/>
    </source>
</evidence>
<dbReference type="GO" id="GO:0005829">
    <property type="term" value="C:cytosol"/>
    <property type="evidence" value="ECO:0007669"/>
    <property type="project" value="TreeGrafter"/>
</dbReference>
<dbReference type="RefSeq" id="WP_142702441.1">
    <property type="nucleotide sequence ID" value="NZ_VIRS01000001.1"/>
</dbReference>
<name>A0A545AZR5_9ACTN</name>
<dbReference type="SUPFAM" id="SSF53613">
    <property type="entry name" value="Ribokinase-like"/>
    <property type="match status" value="1"/>
</dbReference>
<accession>A0A545AZR5</accession>
<dbReference type="GO" id="GO:0008673">
    <property type="term" value="F:2-dehydro-3-deoxygluconokinase activity"/>
    <property type="evidence" value="ECO:0007669"/>
    <property type="project" value="TreeGrafter"/>
</dbReference>
<sequence length="315" mass="32401">MPGAMDQAGKIVCVGEAMAVLTPAHDVPLRDAAEFVRTVGGAELNVALTLAGLGVPTAWLSRLGDDGFGAHVLAVAAESGVDVSAVENDPVRPTGLYVKAPGTASDGSRRSAMLYYRDGSAASALSPGYLRRPAVAAALAGARFVHVSGITPGLSDDAAAFCDALAAGPATLTVDLNYRPALWRDRDDAPLRRLLAAADEVLLGADEAALVFGTTEPGALLRALPSARRVLLKQEEHGVLVLTPGEAPVHVPALDVEVVEPVGAGDAFAAGYLAGRWHRLAVPEAVALGHRCAAAALVVREDRPVTLPAWEDLVG</sequence>
<dbReference type="InParanoid" id="A0A545AZR5"/>
<evidence type="ECO:0000256" key="1">
    <source>
        <dbReference type="ARBA" id="ARBA00010688"/>
    </source>
</evidence>
<keyword evidence="3 5" id="KW-0418">Kinase</keyword>
<organism evidence="5 6">
    <name type="scientific">Cryptosporangium phraense</name>
    <dbReference type="NCBI Taxonomy" id="2593070"/>
    <lineage>
        <taxon>Bacteria</taxon>
        <taxon>Bacillati</taxon>
        <taxon>Actinomycetota</taxon>
        <taxon>Actinomycetes</taxon>
        <taxon>Cryptosporangiales</taxon>
        <taxon>Cryptosporangiaceae</taxon>
        <taxon>Cryptosporangium</taxon>
    </lineage>
</organism>
<dbReference type="EMBL" id="VIRS01000001">
    <property type="protein sequence ID" value="TQS46823.1"/>
    <property type="molecule type" value="Genomic_DNA"/>
</dbReference>
<dbReference type="Pfam" id="PF00294">
    <property type="entry name" value="PfkB"/>
    <property type="match status" value="1"/>
</dbReference>
<keyword evidence="2" id="KW-0808">Transferase</keyword>
<proteinExistence type="inferred from homology"/>
<comment type="similarity">
    <text evidence="1">Belongs to the carbohydrate kinase PfkB family.</text>
</comment>
<dbReference type="Gene3D" id="3.40.1190.20">
    <property type="match status" value="1"/>
</dbReference>
<keyword evidence="6" id="KW-1185">Reference proteome</keyword>